<gene>
    <name evidence="1" type="ORF">M427DRAFT_51640</name>
</gene>
<dbReference type="Proteomes" id="UP000070544">
    <property type="component" value="Unassembled WGS sequence"/>
</dbReference>
<dbReference type="Gene3D" id="3.40.50.300">
    <property type="entry name" value="P-loop containing nucleotide triphosphate hydrolases"/>
    <property type="match status" value="1"/>
</dbReference>
<name>A0A139AXI1_GONPJ</name>
<proteinExistence type="predicted"/>
<reference evidence="1 2" key="1">
    <citation type="journal article" date="2015" name="Genome Biol. Evol.">
        <title>Phylogenomic analyses indicate that early fungi evolved digesting cell walls of algal ancestors of land plants.</title>
        <authorList>
            <person name="Chang Y."/>
            <person name="Wang S."/>
            <person name="Sekimoto S."/>
            <person name="Aerts A.L."/>
            <person name="Choi C."/>
            <person name="Clum A."/>
            <person name="LaButti K.M."/>
            <person name="Lindquist E.A."/>
            <person name="Yee Ngan C."/>
            <person name="Ohm R.A."/>
            <person name="Salamov A.A."/>
            <person name="Grigoriev I.V."/>
            <person name="Spatafora J.W."/>
            <person name="Berbee M.L."/>
        </authorList>
    </citation>
    <scope>NUCLEOTIDE SEQUENCE [LARGE SCALE GENOMIC DNA]</scope>
    <source>
        <strain evidence="1 2">JEL478</strain>
    </source>
</reference>
<accession>A0A139AXI1</accession>
<sequence length="92" mass="10293">MISTRLVSGRANSSFGTYCARLAGLPDELVTRGVRVSTALAKFDPIPMQVTEKEKQRDSAAESLAIKMLDMDLENVGLATCWTEVERFERRR</sequence>
<keyword evidence="2" id="KW-1185">Reference proteome</keyword>
<dbReference type="InterPro" id="IPR027417">
    <property type="entry name" value="P-loop_NTPase"/>
</dbReference>
<dbReference type="AlphaFoldDB" id="A0A139AXI1"/>
<evidence type="ECO:0000313" key="1">
    <source>
        <dbReference type="EMBL" id="KXS21419.1"/>
    </source>
</evidence>
<evidence type="ECO:0000313" key="2">
    <source>
        <dbReference type="Proteomes" id="UP000070544"/>
    </source>
</evidence>
<dbReference type="EMBL" id="KQ965733">
    <property type="protein sequence ID" value="KXS21419.1"/>
    <property type="molecule type" value="Genomic_DNA"/>
</dbReference>
<protein>
    <recommendedName>
        <fullName evidence="3">DNA mismatch repair proteins mutS family domain-containing protein</fullName>
    </recommendedName>
</protein>
<organism evidence="1 2">
    <name type="scientific">Gonapodya prolifera (strain JEL478)</name>
    <name type="common">Monoblepharis prolifera</name>
    <dbReference type="NCBI Taxonomy" id="1344416"/>
    <lineage>
        <taxon>Eukaryota</taxon>
        <taxon>Fungi</taxon>
        <taxon>Fungi incertae sedis</taxon>
        <taxon>Chytridiomycota</taxon>
        <taxon>Chytridiomycota incertae sedis</taxon>
        <taxon>Monoblepharidomycetes</taxon>
        <taxon>Monoblepharidales</taxon>
        <taxon>Gonapodyaceae</taxon>
        <taxon>Gonapodya</taxon>
    </lineage>
</organism>
<evidence type="ECO:0008006" key="3">
    <source>
        <dbReference type="Google" id="ProtNLM"/>
    </source>
</evidence>
<dbReference type="OrthoDB" id="29596at2759"/>